<evidence type="ECO:0000259" key="5">
    <source>
        <dbReference type="Pfam" id="PF08400"/>
    </source>
</evidence>
<dbReference type="Pfam" id="PF07484">
    <property type="entry name" value="Collar"/>
    <property type="match status" value="1"/>
</dbReference>
<dbReference type="AlphaFoldDB" id="A0A737F1Q2"/>
<feature type="domain" description="Phage tail collar" evidence="4">
    <location>
        <begin position="552"/>
        <end position="599"/>
    </location>
</feature>
<protein>
    <submittedName>
        <fullName evidence="6">Phage tail protein</fullName>
    </submittedName>
</protein>
<dbReference type="Gene3D" id="3.90.1340.10">
    <property type="entry name" value="Phage tail collar domain"/>
    <property type="match status" value="1"/>
</dbReference>
<evidence type="ECO:0000256" key="2">
    <source>
        <dbReference type="ARBA" id="ARBA00022581"/>
    </source>
</evidence>
<evidence type="ECO:0000259" key="4">
    <source>
        <dbReference type="Pfam" id="PF07484"/>
    </source>
</evidence>
<dbReference type="SUPFAM" id="SSF49464">
    <property type="entry name" value="Carboxypeptidase regulatory domain-like"/>
    <property type="match status" value="1"/>
</dbReference>
<dbReference type="Gene3D" id="2.60.40.1120">
    <property type="entry name" value="Carboxypeptidase-like, regulatory domain"/>
    <property type="match status" value="1"/>
</dbReference>
<reference evidence="6" key="1">
    <citation type="journal article" date="2018" name="Genome Biol.">
        <title>SKESA: strategic k-mer extension for scrupulous assemblies.</title>
        <authorList>
            <person name="Souvorov A."/>
            <person name="Agarwala R."/>
            <person name="Lipman D.J."/>
        </authorList>
    </citation>
    <scope>NUCLEOTIDE SEQUENCE</scope>
    <source>
        <strain evidence="6">NCTR-SF55</strain>
    </source>
</reference>
<dbReference type="SUPFAM" id="SSF88874">
    <property type="entry name" value="Receptor-binding domain of short tail fibre protein gp12"/>
    <property type="match status" value="1"/>
</dbReference>
<keyword evidence="2" id="KW-0945">Host-virus interaction</keyword>
<organism evidence="6">
    <name type="scientific">Salmonella gallinarum</name>
    <dbReference type="NCBI Taxonomy" id="594"/>
    <lineage>
        <taxon>Bacteria</taxon>
        <taxon>Pseudomonadati</taxon>
        <taxon>Pseudomonadota</taxon>
        <taxon>Gammaproteobacteria</taxon>
        <taxon>Enterobacterales</taxon>
        <taxon>Enterobacteriaceae</taxon>
        <taxon>Salmonella</taxon>
    </lineage>
</organism>
<dbReference type="PANTHER" id="PTHR35191">
    <property type="entry name" value="PROPHAGE SIDE TAIL FIBER PROTEIN HOMOLOG STFQ-RELATED"/>
    <property type="match status" value="1"/>
</dbReference>
<dbReference type="InterPro" id="IPR011083">
    <property type="entry name" value="Phage_tail_collar_dom"/>
</dbReference>
<evidence type="ECO:0000256" key="1">
    <source>
        <dbReference type="ARBA" id="ARBA00004328"/>
    </source>
</evidence>
<dbReference type="Pfam" id="PF03406">
    <property type="entry name" value="Phage_fiber_2"/>
    <property type="match status" value="1"/>
</dbReference>
<dbReference type="InterPro" id="IPR037053">
    <property type="entry name" value="Phage_tail_collar_dom_sf"/>
</dbReference>
<comment type="subcellular location">
    <subcellularLocation>
        <location evidence="1">Virion</location>
    </subcellularLocation>
</comment>
<dbReference type="InterPro" id="IPR005068">
    <property type="entry name" value="Phage_lambda_Stf-r2"/>
</dbReference>
<proteinExistence type="predicted"/>
<dbReference type="GO" id="GO:0019062">
    <property type="term" value="P:virion attachment to host cell"/>
    <property type="evidence" value="ECO:0007669"/>
    <property type="project" value="InterPro"/>
</dbReference>
<dbReference type="Pfam" id="PF08400">
    <property type="entry name" value="phage_tail_N"/>
    <property type="match status" value="1"/>
</dbReference>
<dbReference type="GO" id="GO:0046718">
    <property type="term" value="P:symbiont entry into host cell"/>
    <property type="evidence" value="ECO:0007669"/>
    <property type="project" value="InterPro"/>
</dbReference>
<evidence type="ECO:0000313" key="6">
    <source>
        <dbReference type="EMBL" id="HAE8131590.1"/>
    </source>
</evidence>
<comment type="caution">
    <text evidence="6">The sequence shown here is derived from an EMBL/GenBank/DDBJ whole genome shotgun (WGS) entry which is preliminary data.</text>
</comment>
<dbReference type="InterPro" id="IPR013609">
    <property type="entry name" value="Stf-like_N"/>
</dbReference>
<reference evidence="6" key="2">
    <citation type="submission" date="2018-07" db="EMBL/GenBank/DDBJ databases">
        <authorList>
            <consortium name="NCBI Pathogen Detection Project"/>
        </authorList>
    </citation>
    <scope>NUCLEOTIDE SEQUENCE</scope>
    <source>
        <strain evidence="6">NCTR-SF55</strain>
    </source>
</reference>
<feature type="region of interest" description="Disordered" evidence="3">
    <location>
        <begin position="614"/>
        <end position="636"/>
    </location>
</feature>
<dbReference type="PANTHER" id="PTHR35191:SF1">
    <property type="entry name" value="PROPHAGE SIDE TAIL FIBER PROTEIN HOMOLOG STFQ-RELATED"/>
    <property type="match status" value="1"/>
</dbReference>
<name>A0A737F1Q2_SALGL</name>
<dbReference type="InterPro" id="IPR051934">
    <property type="entry name" value="Phage_Tail_Fiber_Structural"/>
</dbReference>
<feature type="compositionally biased region" description="Polar residues" evidence="3">
    <location>
        <begin position="624"/>
        <end position="636"/>
    </location>
</feature>
<gene>
    <name evidence="6" type="ORF">GND26_000545</name>
</gene>
<sequence>MPVLISGVLKDGTGTPVQNCTIQLKACRTSTTVVVNTVASENPDDAGRYSMDVEQGQYTVTLLVDGYPPSHAGVITVYDDSKPGTLNDFLGAMTEDDVRPEALRRFEAMVEEVARQASEASRNATAAGQASEQAQTSAGQASESATAAVNAAGAAEASATQAASSAASAESSAGTATTKAGKASASAASADTARTAAAASAAAAKTSETNAATSASTAAASATASSSSASEASTHAAASDTSASLAAQSSTAAGAAATRAEDAAKRAEDIADVISLEDASLTKKGIVKLSSATDSDSEALAATPKAVKTVMGEVQAKAPLDSPALTGTPTAPTPETTAAGIEIATAAFVAAKVAQLVGSAPETLKELADALGNDPNFATTVLNKLAGKQPLDDTLTALSGKSVDGLIEYVGLRETINHAADALLKSQNGGDIPEKPLFVQNIGALPASGTAVAANRLASRGALPALTGTTRGSDSGLIMGEVYNNGYPTQYGNILRLTGTGDGEILIGWSGTNGAPAPAYIRSHRDTADAEWSEWAMLYTTLNPPPDSHPVGAAIAWPSDATPAGYALMQGQSFDKSAYPLLAIAYPSGVIPDMRGWTIKGKPISGRAVLSQEMDGNKSHSHTARAQDTDLGTKSTSSFDYGTKSTNTTGNHTHQFGGYINSYWGDSNHTSFQPGGGAWTQAAGDHAHTVYIGGHEHTMYIGPHGHVVIVDADGNAETTVKNIAFNYIVRLA</sequence>
<feature type="region of interest" description="Disordered" evidence="3">
    <location>
        <begin position="117"/>
        <end position="142"/>
    </location>
</feature>
<accession>A0A737F1Q2</accession>
<feature type="domain" description="Lambda-like tail fibre protein N-terminal" evidence="5">
    <location>
        <begin position="1"/>
        <end position="134"/>
    </location>
</feature>
<dbReference type="EMBL" id="DAATDI010000001">
    <property type="protein sequence ID" value="HAE8131590.1"/>
    <property type="molecule type" value="Genomic_DNA"/>
</dbReference>
<feature type="compositionally biased region" description="Polar residues" evidence="3">
    <location>
        <begin position="118"/>
        <end position="140"/>
    </location>
</feature>
<dbReference type="InterPro" id="IPR008969">
    <property type="entry name" value="CarboxyPept-like_regulatory"/>
</dbReference>
<evidence type="ECO:0000256" key="3">
    <source>
        <dbReference type="SAM" id="MobiDB-lite"/>
    </source>
</evidence>